<reference evidence="3" key="1">
    <citation type="submission" date="2021-01" db="EMBL/GenBank/DDBJ databases">
        <authorList>
            <person name="Corre E."/>
            <person name="Pelletier E."/>
            <person name="Niang G."/>
            <person name="Scheremetjew M."/>
            <person name="Finn R."/>
            <person name="Kale V."/>
            <person name="Holt S."/>
            <person name="Cochrane G."/>
            <person name="Meng A."/>
            <person name="Brown T."/>
            <person name="Cohen L."/>
        </authorList>
    </citation>
    <scope>NUCLEOTIDE SEQUENCE</scope>
    <source>
        <strain evidence="3">RCC3387</strain>
    </source>
</reference>
<gene>
    <name evidence="3" type="ORF">BRAN1462_LOCUS16458</name>
</gene>
<evidence type="ECO:0000313" key="3">
    <source>
        <dbReference type="EMBL" id="CAD9543060.1"/>
    </source>
</evidence>
<feature type="signal peptide" evidence="2">
    <location>
        <begin position="1"/>
        <end position="26"/>
    </location>
</feature>
<sequence>MGAPRAPVGAAMVALYMLVVVDSAAALQIRGGVAASIGTEKPTALPAEEGQAFGRPLMTPVSKTNFLSLSKMNVVWARQGTMEPINMGPRIAKKASREPAQPEGDLSIGSKEDAISDALEGESAGQRTYPHRAPKAGGN</sequence>
<evidence type="ECO:0000256" key="2">
    <source>
        <dbReference type="SAM" id="SignalP"/>
    </source>
</evidence>
<accession>A0A6V0IQA6</accession>
<name>A0A6V0IQA6_9DINO</name>
<proteinExistence type="predicted"/>
<dbReference type="AlphaFoldDB" id="A0A6V0IQA6"/>
<keyword evidence="2" id="KW-0732">Signal</keyword>
<dbReference type="EMBL" id="HBGW01025896">
    <property type="protein sequence ID" value="CAD9543060.1"/>
    <property type="molecule type" value="Transcribed_RNA"/>
</dbReference>
<evidence type="ECO:0000256" key="1">
    <source>
        <dbReference type="SAM" id="MobiDB-lite"/>
    </source>
</evidence>
<feature type="compositionally biased region" description="Basic residues" evidence="1">
    <location>
        <begin position="129"/>
        <end position="139"/>
    </location>
</feature>
<feature type="region of interest" description="Disordered" evidence="1">
    <location>
        <begin position="88"/>
        <end position="139"/>
    </location>
</feature>
<feature type="chain" id="PRO_5030160664" evidence="2">
    <location>
        <begin position="27"/>
        <end position="139"/>
    </location>
</feature>
<protein>
    <submittedName>
        <fullName evidence="3">Uncharacterized protein</fullName>
    </submittedName>
</protein>
<organism evidence="3">
    <name type="scientific">Zooxanthella nutricula</name>
    <dbReference type="NCBI Taxonomy" id="1333877"/>
    <lineage>
        <taxon>Eukaryota</taxon>
        <taxon>Sar</taxon>
        <taxon>Alveolata</taxon>
        <taxon>Dinophyceae</taxon>
        <taxon>Peridiniales</taxon>
        <taxon>Peridiniales incertae sedis</taxon>
        <taxon>Zooxanthella</taxon>
    </lineage>
</organism>